<accession>A0A3B5MYP1</accession>
<dbReference type="GO" id="GO:0016559">
    <property type="term" value="P:peroxisome fission"/>
    <property type="evidence" value="ECO:0007669"/>
    <property type="project" value="InterPro"/>
</dbReference>
<proteinExistence type="predicted"/>
<name>A0A3B5MYP1_9TELE</name>
<evidence type="ECO:0000256" key="2">
    <source>
        <dbReference type="ARBA" id="ARBA00023136"/>
    </source>
</evidence>
<reference evidence="5" key="2">
    <citation type="submission" date="2025-09" db="UniProtKB">
        <authorList>
            <consortium name="Ensembl"/>
        </authorList>
    </citation>
    <scope>IDENTIFICATION</scope>
</reference>
<keyword evidence="3" id="KW-0576">Peroxisome</keyword>
<dbReference type="STRING" id="32473.ENSXCOP00000027122"/>
<keyword evidence="1" id="KW-0962">Peroxisome biogenesis</keyword>
<protein>
    <submittedName>
        <fullName evidence="5">Peroxisomal biosis factor 11 alpha</fullName>
    </submittedName>
</protein>
<keyword evidence="6" id="KW-1185">Reference proteome</keyword>
<evidence type="ECO:0000313" key="6">
    <source>
        <dbReference type="Proteomes" id="UP000261380"/>
    </source>
</evidence>
<dbReference type="InterPro" id="IPR008733">
    <property type="entry name" value="PEX11"/>
</dbReference>
<dbReference type="PANTHER" id="PTHR12652">
    <property type="entry name" value="PEROXISOMAL BIOGENESIS FACTOR 11"/>
    <property type="match status" value="1"/>
</dbReference>
<reference evidence="5" key="1">
    <citation type="submission" date="2025-08" db="UniProtKB">
        <authorList>
            <consortium name="Ensembl"/>
        </authorList>
    </citation>
    <scope>IDENTIFICATION</scope>
</reference>
<sequence>MDAVVKFTSQSQGRDRIFRSTQYACALSIYLLRNKPDRKDLVARLKSLENNLSAGRKLLRLGNAANSIVAAKQTMQLSDRVLGLCLTVANINRALYFICDNVVWARNVGLIRSIDKERWSINASRYYLFSLVMNLTRDLYVILQLMQQKGRDNRLKSQHLSDCPEVAEAVIPELDALIFLLLETLRSEPTVALDTVKNICDLFIPLDTLGIYKSSAGAVGFCGLISSLIGIITLAQPTLRIKP</sequence>
<keyword evidence="2" id="KW-0472">Membrane</keyword>
<dbReference type="Pfam" id="PF05648">
    <property type="entry name" value="PEX11"/>
    <property type="match status" value="1"/>
</dbReference>
<dbReference type="GeneTree" id="ENSGT00390000014273"/>
<comment type="subcellular location">
    <subcellularLocation>
        <location evidence="4">Peroxisome membrane</location>
    </subcellularLocation>
</comment>
<dbReference type="Ensembl" id="ENSXCOT00000027455.1">
    <property type="protein sequence ID" value="ENSXCOP00000027122.1"/>
    <property type="gene ID" value="ENSXCOG00000020248.1"/>
</dbReference>
<dbReference type="Proteomes" id="UP000261380">
    <property type="component" value="Unplaced"/>
</dbReference>
<evidence type="ECO:0000256" key="4">
    <source>
        <dbReference type="ARBA" id="ARBA00046271"/>
    </source>
</evidence>
<organism evidence="5 6">
    <name type="scientific">Xiphophorus couchianus</name>
    <name type="common">Monterrey platyfish</name>
    <dbReference type="NCBI Taxonomy" id="32473"/>
    <lineage>
        <taxon>Eukaryota</taxon>
        <taxon>Metazoa</taxon>
        <taxon>Chordata</taxon>
        <taxon>Craniata</taxon>
        <taxon>Vertebrata</taxon>
        <taxon>Euteleostomi</taxon>
        <taxon>Actinopterygii</taxon>
        <taxon>Neopterygii</taxon>
        <taxon>Teleostei</taxon>
        <taxon>Neoteleostei</taxon>
        <taxon>Acanthomorphata</taxon>
        <taxon>Ovalentaria</taxon>
        <taxon>Atherinomorphae</taxon>
        <taxon>Cyprinodontiformes</taxon>
        <taxon>Poeciliidae</taxon>
        <taxon>Poeciliinae</taxon>
        <taxon>Xiphophorus</taxon>
    </lineage>
</organism>
<dbReference type="GO" id="GO:0005778">
    <property type="term" value="C:peroxisomal membrane"/>
    <property type="evidence" value="ECO:0007669"/>
    <property type="project" value="UniProtKB-SubCell"/>
</dbReference>
<evidence type="ECO:0000256" key="3">
    <source>
        <dbReference type="ARBA" id="ARBA00023140"/>
    </source>
</evidence>
<dbReference type="AlphaFoldDB" id="A0A3B5MYP1"/>
<evidence type="ECO:0000313" key="5">
    <source>
        <dbReference type="Ensembl" id="ENSXCOP00000027122.1"/>
    </source>
</evidence>
<evidence type="ECO:0000256" key="1">
    <source>
        <dbReference type="ARBA" id="ARBA00022593"/>
    </source>
</evidence>
<dbReference type="PANTHER" id="PTHR12652:SF22">
    <property type="entry name" value="PEROXISOMAL MEMBRANE PROTEIN 11A"/>
    <property type="match status" value="1"/>
</dbReference>